<dbReference type="InterPro" id="IPR047666">
    <property type="entry name" value="ANR_neg_reg"/>
</dbReference>
<dbReference type="NCBIfam" id="NF033650">
    <property type="entry name" value="ANR_neg_reg"/>
    <property type="match status" value="1"/>
</dbReference>
<evidence type="ECO:0000313" key="2">
    <source>
        <dbReference type="Proteomes" id="UP000264980"/>
    </source>
</evidence>
<dbReference type="AlphaFoldDB" id="A0A345CQZ3"/>
<accession>A0A345CQZ3</accession>
<protein>
    <submittedName>
        <fullName evidence="1">ANR family transcriptional regulator</fullName>
    </submittedName>
</protein>
<name>A0A345CQZ3_9GAMM</name>
<sequence>MSMNPAKGRPMNKFAAYAIGAVKAEREFRYSDAAKLWFSAMWCPCNAKNRMWAEIRNEFCAASAKRLQGRTNARKGI</sequence>
<dbReference type="RefSeq" id="WP_046372180.1">
    <property type="nucleotide sequence ID" value="NZ_CP013970.1"/>
</dbReference>
<organism evidence="1 2">
    <name type="scientific">Erwinia tracheiphila</name>
    <dbReference type="NCBI Taxonomy" id="65700"/>
    <lineage>
        <taxon>Bacteria</taxon>
        <taxon>Pseudomonadati</taxon>
        <taxon>Pseudomonadota</taxon>
        <taxon>Gammaproteobacteria</taxon>
        <taxon>Enterobacterales</taxon>
        <taxon>Erwiniaceae</taxon>
        <taxon>Erwinia</taxon>
    </lineage>
</organism>
<dbReference type="Proteomes" id="UP000264980">
    <property type="component" value="Chromosome"/>
</dbReference>
<proteinExistence type="predicted"/>
<dbReference type="EMBL" id="CP013970">
    <property type="protein sequence ID" value="AXF75860.1"/>
    <property type="molecule type" value="Genomic_DNA"/>
</dbReference>
<reference evidence="1 2" key="1">
    <citation type="submission" date="2016-01" db="EMBL/GenBank/DDBJ databases">
        <authorList>
            <person name="Oliw E.H."/>
        </authorList>
    </citation>
    <scope>NUCLEOTIDE SEQUENCE [LARGE SCALE GENOMIC DNA]</scope>
    <source>
        <strain evidence="1 2">MDcuke</strain>
    </source>
</reference>
<gene>
    <name evidence="1" type="ORF">AV903_06925</name>
</gene>
<evidence type="ECO:0000313" key="1">
    <source>
        <dbReference type="EMBL" id="AXF75860.1"/>
    </source>
</evidence>